<dbReference type="InterPro" id="IPR018490">
    <property type="entry name" value="cNMP-bd_dom_sf"/>
</dbReference>
<gene>
    <name evidence="1" type="ORF">QB898_07745</name>
</gene>
<reference evidence="1 2" key="1">
    <citation type="submission" date="2023-04" db="EMBL/GenBank/DDBJ databases">
        <title>Ottowia paracancer sp. nov., isolated from human stomach.</title>
        <authorList>
            <person name="Song Y."/>
        </authorList>
    </citation>
    <scope>NUCLEOTIDE SEQUENCE [LARGE SCALE GENOMIC DNA]</scope>
    <source>
        <strain evidence="1 2">10c7w1</strain>
    </source>
</reference>
<evidence type="ECO:0008006" key="3">
    <source>
        <dbReference type="Google" id="ProtNLM"/>
    </source>
</evidence>
<dbReference type="Gene3D" id="2.60.120.10">
    <property type="entry name" value="Jelly Rolls"/>
    <property type="match status" value="1"/>
</dbReference>
<proteinExistence type="predicted"/>
<keyword evidence="2" id="KW-1185">Reference proteome</keyword>
<protein>
    <recommendedName>
        <fullName evidence="3">Crp/Fnr family transcriptional regulator</fullName>
    </recommendedName>
</protein>
<evidence type="ECO:0000313" key="2">
    <source>
        <dbReference type="Proteomes" id="UP001237156"/>
    </source>
</evidence>
<sequence>MNFSSFQMPAADAPGLAILPKGAGSHAEPDAARGFPASLPSACTQAQTQHWGLSLVPGQQLMAAGSQGPLWRVAEGWLALIQPGGDGNALVQLAGPGDIAGIAALSGNAYRETAVALTAVRASPELWRHESDRLLLMHAVMAQQQRQARDMARLRTGAVQGRLRHLLAMLTAGEGLLPRKALPQLRDLAQIIDAAPATICRELGRLFPETTRQPQGSACVA</sequence>
<name>A0AAW6RLW4_9BURK</name>
<dbReference type="SUPFAM" id="SSF51206">
    <property type="entry name" value="cAMP-binding domain-like"/>
    <property type="match status" value="1"/>
</dbReference>
<dbReference type="RefSeq" id="WP_279524469.1">
    <property type="nucleotide sequence ID" value="NZ_JARVII010000013.1"/>
</dbReference>
<evidence type="ECO:0000313" key="1">
    <source>
        <dbReference type="EMBL" id="MDG9699601.1"/>
    </source>
</evidence>
<dbReference type="Proteomes" id="UP001237156">
    <property type="component" value="Unassembled WGS sequence"/>
</dbReference>
<organism evidence="1 2">
    <name type="scientific">Ottowia cancrivicina</name>
    <dbReference type="NCBI Taxonomy" id="3040346"/>
    <lineage>
        <taxon>Bacteria</taxon>
        <taxon>Pseudomonadati</taxon>
        <taxon>Pseudomonadota</taxon>
        <taxon>Betaproteobacteria</taxon>
        <taxon>Burkholderiales</taxon>
        <taxon>Comamonadaceae</taxon>
        <taxon>Ottowia</taxon>
    </lineage>
</organism>
<comment type="caution">
    <text evidence="1">The sequence shown here is derived from an EMBL/GenBank/DDBJ whole genome shotgun (WGS) entry which is preliminary data.</text>
</comment>
<dbReference type="EMBL" id="JARVII010000013">
    <property type="protein sequence ID" value="MDG9699601.1"/>
    <property type="molecule type" value="Genomic_DNA"/>
</dbReference>
<dbReference type="InterPro" id="IPR014710">
    <property type="entry name" value="RmlC-like_jellyroll"/>
</dbReference>
<dbReference type="AlphaFoldDB" id="A0AAW6RLW4"/>
<accession>A0AAW6RLW4</accession>